<feature type="region of interest" description="Disordered" evidence="1">
    <location>
        <begin position="1"/>
        <end position="20"/>
    </location>
</feature>
<keyword evidence="3" id="KW-1185">Reference proteome</keyword>
<dbReference type="Proteomes" id="UP001500037">
    <property type="component" value="Unassembled WGS sequence"/>
</dbReference>
<protein>
    <recommendedName>
        <fullName evidence="4">SUKH-3 immunity protein of toxin-antitoxin system</fullName>
    </recommendedName>
</protein>
<sequence length="180" mass="19622">MWRRRQNRAEGPARTEGEQAASALAAHLRNGGQLAPVEVVDVPLADGEAALADVSCWAARFYGTDIVYPRSAGYFENHPTFGRQWVPNPHDARRRREAEAAAEPQWRDHTPARLVLTTAGLRLRPSDSPDWLPFDHCLLTGLTAGPGDLVLSYSVCAPLLVAGPAASWLGVAIEHLRQDA</sequence>
<accession>A0ABN1VTY2</accession>
<evidence type="ECO:0000313" key="2">
    <source>
        <dbReference type="EMBL" id="GAA1219173.1"/>
    </source>
</evidence>
<name>A0ABN1VTY2_9ACTN</name>
<proteinExistence type="predicted"/>
<feature type="compositionally biased region" description="Basic and acidic residues" evidence="1">
    <location>
        <begin position="7"/>
        <end position="17"/>
    </location>
</feature>
<organism evidence="2 3">
    <name type="scientific">Kitasatospora nipponensis</name>
    <dbReference type="NCBI Taxonomy" id="258049"/>
    <lineage>
        <taxon>Bacteria</taxon>
        <taxon>Bacillati</taxon>
        <taxon>Actinomycetota</taxon>
        <taxon>Actinomycetes</taxon>
        <taxon>Kitasatosporales</taxon>
        <taxon>Streptomycetaceae</taxon>
        <taxon>Kitasatospora</taxon>
    </lineage>
</organism>
<evidence type="ECO:0000256" key="1">
    <source>
        <dbReference type="SAM" id="MobiDB-lite"/>
    </source>
</evidence>
<evidence type="ECO:0000313" key="3">
    <source>
        <dbReference type="Proteomes" id="UP001500037"/>
    </source>
</evidence>
<comment type="caution">
    <text evidence="2">The sequence shown here is derived from an EMBL/GenBank/DDBJ whole genome shotgun (WGS) entry which is preliminary data.</text>
</comment>
<evidence type="ECO:0008006" key="4">
    <source>
        <dbReference type="Google" id="ProtNLM"/>
    </source>
</evidence>
<dbReference type="EMBL" id="BAAALF010000006">
    <property type="protein sequence ID" value="GAA1219173.1"/>
    <property type="molecule type" value="Genomic_DNA"/>
</dbReference>
<reference evidence="2 3" key="1">
    <citation type="journal article" date="2019" name="Int. J. Syst. Evol. Microbiol.">
        <title>The Global Catalogue of Microorganisms (GCM) 10K type strain sequencing project: providing services to taxonomists for standard genome sequencing and annotation.</title>
        <authorList>
            <consortium name="The Broad Institute Genomics Platform"/>
            <consortium name="The Broad Institute Genome Sequencing Center for Infectious Disease"/>
            <person name="Wu L."/>
            <person name="Ma J."/>
        </authorList>
    </citation>
    <scope>NUCLEOTIDE SEQUENCE [LARGE SCALE GENOMIC DNA]</scope>
    <source>
        <strain evidence="2 3">JCM 13004</strain>
    </source>
</reference>
<gene>
    <name evidence="2" type="ORF">GCM10009665_06510</name>
</gene>
<dbReference type="RefSeq" id="WP_344438849.1">
    <property type="nucleotide sequence ID" value="NZ_BAAALF010000006.1"/>
</dbReference>